<evidence type="ECO:0000313" key="1">
    <source>
        <dbReference type="EMBL" id="PXA03914.1"/>
    </source>
</evidence>
<dbReference type="AlphaFoldDB" id="A0A317ZEL8"/>
<accession>A0A317ZEL8</accession>
<comment type="caution">
    <text evidence="1">The sequence shown here is derived from an EMBL/GenBank/DDBJ whole genome shotgun (WGS) entry which is preliminary data.</text>
</comment>
<dbReference type="Proteomes" id="UP000247099">
    <property type="component" value="Unassembled WGS sequence"/>
</dbReference>
<reference evidence="1 2" key="1">
    <citation type="submission" date="2018-05" db="EMBL/GenBank/DDBJ databases">
        <title>Coraliomargarita sinensis sp. nov., isolated from a marine solar saltern.</title>
        <authorList>
            <person name="Zhou L.Y."/>
        </authorList>
    </citation>
    <scope>NUCLEOTIDE SEQUENCE [LARGE SCALE GENOMIC DNA]</scope>
    <source>
        <strain evidence="1 2">WN38</strain>
    </source>
</reference>
<keyword evidence="2" id="KW-1185">Reference proteome</keyword>
<protein>
    <submittedName>
        <fullName evidence="1">Uncharacterized protein</fullName>
    </submittedName>
</protein>
<evidence type="ECO:0000313" key="2">
    <source>
        <dbReference type="Proteomes" id="UP000247099"/>
    </source>
</evidence>
<gene>
    <name evidence="1" type="ORF">DDZ13_09750</name>
</gene>
<dbReference type="EMBL" id="QHJQ01000006">
    <property type="protein sequence ID" value="PXA03914.1"/>
    <property type="molecule type" value="Genomic_DNA"/>
</dbReference>
<proteinExistence type="predicted"/>
<name>A0A317ZEL8_9BACT</name>
<dbReference type="InParanoid" id="A0A317ZEL8"/>
<organism evidence="1 2">
    <name type="scientific">Coraliomargarita sinensis</name>
    <dbReference type="NCBI Taxonomy" id="2174842"/>
    <lineage>
        <taxon>Bacteria</taxon>
        <taxon>Pseudomonadati</taxon>
        <taxon>Verrucomicrobiota</taxon>
        <taxon>Opitutia</taxon>
        <taxon>Puniceicoccales</taxon>
        <taxon>Coraliomargaritaceae</taxon>
        <taxon>Coraliomargarita</taxon>
    </lineage>
</organism>
<sequence>MRTPVLLLGFDGARYERRWDAPKRGANGPNLVSQSPTEGQTFQVDGFRQARVRLSIDVSLGNNFFH</sequence>